<dbReference type="EMBL" id="BEZZ01153833">
    <property type="protein sequence ID" value="GCC45134.1"/>
    <property type="molecule type" value="Genomic_DNA"/>
</dbReference>
<name>A0A401TR53_CHIPU</name>
<comment type="caution">
    <text evidence="1">The sequence shown here is derived from an EMBL/GenBank/DDBJ whole genome shotgun (WGS) entry which is preliminary data.</text>
</comment>
<protein>
    <submittedName>
        <fullName evidence="1">Uncharacterized protein</fullName>
    </submittedName>
</protein>
<proteinExistence type="predicted"/>
<evidence type="ECO:0000313" key="1">
    <source>
        <dbReference type="EMBL" id="GCC45134.1"/>
    </source>
</evidence>
<reference evidence="1 2" key="1">
    <citation type="journal article" date="2018" name="Nat. Ecol. Evol.">
        <title>Shark genomes provide insights into elasmobranch evolution and the origin of vertebrates.</title>
        <authorList>
            <person name="Hara Y"/>
            <person name="Yamaguchi K"/>
            <person name="Onimaru K"/>
            <person name="Kadota M"/>
            <person name="Koyanagi M"/>
            <person name="Keeley SD"/>
            <person name="Tatsumi K"/>
            <person name="Tanaka K"/>
            <person name="Motone F"/>
            <person name="Kageyama Y"/>
            <person name="Nozu R"/>
            <person name="Adachi N"/>
            <person name="Nishimura O"/>
            <person name="Nakagawa R"/>
            <person name="Tanegashima C"/>
            <person name="Kiyatake I"/>
            <person name="Matsumoto R"/>
            <person name="Murakumo K"/>
            <person name="Nishida K"/>
            <person name="Terakita A"/>
            <person name="Kuratani S"/>
            <person name="Sato K"/>
            <person name="Hyodo S Kuraku.S."/>
        </authorList>
    </citation>
    <scope>NUCLEOTIDE SEQUENCE [LARGE SCALE GENOMIC DNA]</scope>
</reference>
<gene>
    <name evidence="1" type="ORF">chiPu_0029323</name>
</gene>
<dbReference type="AlphaFoldDB" id="A0A401TR53"/>
<dbReference type="Proteomes" id="UP000287033">
    <property type="component" value="Unassembled WGS sequence"/>
</dbReference>
<accession>A0A401TR53</accession>
<evidence type="ECO:0000313" key="2">
    <source>
        <dbReference type="Proteomes" id="UP000287033"/>
    </source>
</evidence>
<keyword evidence="2" id="KW-1185">Reference proteome</keyword>
<organism evidence="1 2">
    <name type="scientific">Chiloscyllium punctatum</name>
    <name type="common">Brownbanded bambooshark</name>
    <name type="synonym">Hemiscyllium punctatum</name>
    <dbReference type="NCBI Taxonomy" id="137246"/>
    <lineage>
        <taxon>Eukaryota</taxon>
        <taxon>Metazoa</taxon>
        <taxon>Chordata</taxon>
        <taxon>Craniata</taxon>
        <taxon>Vertebrata</taxon>
        <taxon>Chondrichthyes</taxon>
        <taxon>Elasmobranchii</taxon>
        <taxon>Galeomorphii</taxon>
        <taxon>Galeoidea</taxon>
        <taxon>Orectolobiformes</taxon>
        <taxon>Hemiscylliidae</taxon>
        <taxon>Chiloscyllium</taxon>
    </lineage>
</organism>
<sequence length="130" mass="13429">MPYGVHVNRIHRNTSIQATGHLPGREGGGKVVGIKPRLHLFGTGTIHCPLRQAQNLPETPGVDPCRPRGGWGRPIGGGGVNQLHWAGGGAGGRHPIGEHVCQSAAVGGPGLGRGIPLAEGMSASRLVRVR</sequence>